<name>A0A4R8M0N6_9BURK</name>
<dbReference type="RefSeq" id="WP_134189853.1">
    <property type="nucleotide sequence ID" value="NZ_JBHLUW010000027.1"/>
</dbReference>
<feature type="compositionally biased region" description="Polar residues" evidence="2">
    <location>
        <begin position="19"/>
        <end position="40"/>
    </location>
</feature>
<keyword evidence="4" id="KW-1185">Reference proteome</keyword>
<keyword evidence="1" id="KW-0175">Coiled coil</keyword>
<dbReference type="AlphaFoldDB" id="A0A4R8M0N6"/>
<evidence type="ECO:0000256" key="1">
    <source>
        <dbReference type="SAM" id="Coils"/>
    </source>
</evidence>
<feature type="region of interest" description="Disordered" evidence="2">
    <location>
        <begin position="1"/>
        <end position="59"/>
    </location>
</feature>
<sequence>MLVNSHSIDPRSHAEDGNQPDTKQAARQQDNGNAGRTTNRMPAAANGKPASRARNGSTLAPRKAVTHGLNRSMATDADHTTLLNNVKQMLATSQIDAWNRVSDCIRGSVEYDLGHDRRSLDKSAEAVRTAEREFNDAEHQMTTGADPFSGLPWPADYAKYENAKQQLAHAKQAYDDEEKSWNEASHKHLSNVHPYVPDSFTLDADNRLTRGNVDKSADWVVSATDARELSLKAAQYARDKIDLLLGKAWEQSVLDLRAWREQNIGKIDAETISRQLNKTAETHLLLEQDAALKKSIIDTRVKNFNDALDKNQAAVITRLPASGSADKSEIVGLLRERKGALENAISDANDQVKLACALMTATVNDSRLATPRSVDPPYTSSGKYQGSPDDYAGRLSFYDTSTGKDVLVGTKDLGVTTLSASRQDTARTPPPDFIAPPPLTPAGTHLKLAYSYERLASESYPQQNSIVFTTQQTHPQTQAEKDFVKYGGPTAALVRAGEYGYVRFNNSQLVKEKLPTLSQRQKPMLPFHQPIPAAVQFATRGVSIASDFTRGAMYVDSAARKLAQGEDPTLDYVAAGAALAQGTIDSSIGLYVDAALVSASQYKADHPQAKLPGKVGQSRGGAESVRGISYEYRPDGSLAASERIDPDTGELQQHAPLRDEFAVRDVTGDATPSTSGTTSPASSVENIRPVATPIADIEVQTGIDESARRIVQSAGRVAQAYQPLSTRGVPWVNTSRARLNALATELQENANQLKSSFQKFSFNVELNRANVWGGKNWSIPGGVKLMGYASAGLLVPALAEYGIKLSSYIEKAKQGKGSTAADAELAASTINTAAMITPYIPAVGPVVTPFLLLTGIVANAVAGSLDKTPVEKVAAQLRSQTAHPLANLGGYDPIVRPAPPT</sequence>
<accession>A0A4R8M0N6</accession>
<feature type="region of interest" description="Disordered" evidence="2">
    <location>
        <begin position="608"/>
        <end position="627"/>
    </location>
</feature>
<organism evidence="3 4">
    <name type="scientific">Paraburkholderia rhizosphaerae</name>
    <dbReference type="NCBI Taxonomy" id="480658"/>
    <lineage>
        <taxon>Bacteria</taxon>
        <taxon>Pseudomonadati</taxon>
        <taxon>Pseudomonadota</taxon>
        <taxon>Betaproteobacteria</taxon>
        <taxon>Burkholderiales</taxon>
        <taxon>Burkholderiaceae</taxon>
        <taxon>Paraburkholderia</taxon>
    </lineage>
</organism>
<dbReference type="Proteomes" id="UP000295509">
    <property type="component" value="Unassembled WGS sequence"/>
</dbReference>
<feature type="region of interest" description="Disordered" evidence="2">
    <location>
        <begin position="421"/>
        <end position="440"/>
    </location>
</feature>
<evidence type="ECO:0000256" key="2">
    <source>
        <dbReference type="SAM" id="MobiDB-lite"/>
    </source>
</evidence>
<evidence type="ECO:0000313" key="4">
    <source>
        <dbReference type="Proteomes" id="UP000295509"/>
    </source>
</evidence>
<dbReference type="OrthoDB" id="9816908at2"/>
<proteinExistence type="predicted"/>
<dbReference type="EMBL" id="SORE01000001">
    <property type="protein sequence ID" value="TDY54835.1"/>
    <property type="molecule type" value="Genomic_DNA"/>
</dbReference>
<protein>
    <submittedName>
        <fullName evidence="3">Uncharacterized protein</fullName>
    </submittedName>
</protein>
<reference evidence="3 4" key="1">
    <citation type="submission" date="2019-03" db="EMBL/GenBank/DDBJ databases">
        <title>Genomic Encyclopedia of Type Strains, Phase III (KMG-III): the genomes of soil and plant-associated and newly described type strains.</title>
        <authorList>
            <person name="Whitman W."/>
        </authorList>
    </citation>
    <scope>NUCLEOTIDE SEQUENCE [LARGE SCALE GENOMIC DNA]</scope>
    <source>
        <strain evidence="3 4">LMG 29544</strain>
    </source>
</reference>
<feature type="coiled-coil region" evidence="1">
    <location>
        <begin position="120"/>
        <end position="180"/>
    </location>
</feature>
<comment type="caution">
    <text evidence="3">The sequence shown here is derived from an EMBL/GenBank/DDBJ whole genome shotgun (WGS) entry which is preliminary data.</text>
</comment>
<feature type="compositionally biased region" description="Pro residues" evidence="2">
    <location>
        <begin position="428"/>
        <end position="440"/>
    </location>
</feature>
<gene>
    <name evidence="3" type="ORF">BX592_101291</name>
</gene>
<evidence type="ECO:0000313" key="3">
    <source>
        <dbReference type="EMBL" id="TDY54835.1"/>
    </source>
</evidence>